<keyword evidence="5" id="KW-1185">Reference proteome</keyword>
<gene>
    <name evidence="4" type="ORF">SPRG_09798</name>
</gene>
<name>A0A067C0T7_SAPPC</name>
<dbReference type="KEGG" id="spar:SPRG_09798"/>
<reference evidence="4 5" key="1">
    <citation type="journal article" date="2013" name="PLoS Genet.">
        <title>Distinctive expansion of potential virulence genes in the genome of the oomycete fish pathogen Saprolegnia parasitica.</title>
        <authorList>
            <person name="Jiang R.H."/>
            <person name="de Bruijn I."/>
            <person name="Haas B.J."/>
            <person name="Belmonte R."/>
            <person name="Lobach L."/>
            <person name="Christie J."/>
            <person name="van den Ackerveken G."/>
            <person name="Bottin A."/>
            <person name="Bulone V."/>
            <person name="Diaz-Moreno S.M."/>
            <person name="Dumas B."/>
            <person name="Fan L."/>
            <person name="Gaulin E."/>
            <person name="Govers F."/>
            <person name="Grenville-Briggs L.J."/>
            <person name="Horner N.R."/>
            <person name="Levin J.Z."/>
            <person name="Mammella M."/>
            <person name="Meijer H.J."/>
            <person name="Morris P."/>
            <person name="Nusbaum C."/>
            <person name="Oome S."/>
            <person name="Phillips A.J."/>
            <person name="van Rooyen D."/>
            <person name="Rzeszutek E."/>
            <person name="Saraiva M."/>
            <person name="Secombes C.J."/>
            <person name="Seidl M.F."/>
            <person name="Snel B."/>
            <person name="Stassen J.H."/>
            <person name="Sykes S."/>
            <person name="Tripathy S."/>
            <person name="van den Berg H."/>
            <person name="Vega-Arreguin J.C."/>
            <person name="Wawra S."/>
            <person name="Young S.K."/>
            <person name="Zeng Q."/>
            <person name="Dieguez-Uribeondo J."/>
            <person name="Russ C."/>
            <person name="Tyler B.M."/>
            <person name="van West P."/>
        </authorList>
    </citation>
    <scope>NUCLEOTIDE SEQUENCE [LARGE SCALE GENOMIC DNA]</scope>
    <source>
        <strain evidence="4 5">CBS 223.65</strain>
    </source>
</reference>
<keyword evidence="1 2" id="KW-0732">Signal</keyword>
<proteinExistence type="predicted"/>
<dbReference type="RefSeq" id="XP_012204839.1">
    <property type="nucleotide sequence ID" value="XM_012349449.1"/>
</dbReference>
<sequence length="82" mass="9020">MQLLFLSTLLAAFSLQAAAADPAPIGEWLQCVHLVNIYYLQCQPKLTQAATVPRYDQCGGIGWTGLTCLPTCTVPMRRLRLP</sequence>
<dbReference type="EMBL" id="KK583242">
    <property type="protein sequence ID" value="KDO24409.1"/>
    <property type="molecule type" value="Genomic_DNA"/>
</dbReference>
<evidence type="ECO:0000313" key="5">
    <source>
        <dbReference type="Proteomes" id="UP000030745"/>
    </source>
</evidence>
<dbReference type="AlphaFoldDB" id="A0A067C0T7"/>
<evidence type="ECO:0000313" key="4">
    <source>
        <dbReference type="EMBL" id="KDO24409.1"/>
    </source>
</evidence>
<dbReference type="SUPFAM" id="SSF57180">
    <property type="entry name" value="Cellulose-binding domain"/>
    <property type="match status" value="1"/>
</dbReference>
<dbReference type="Pfam" id="PF00734">
    <property type="entry name" value="CBM_1"/>
    <property type="match status" value="1"/>
</dbReference>
<dbReference type="InterPro" id="IPR000254">
    <property type="entry name" value="CBD"/>
</dbReference>
<dbReference type="GO" id="GO:0005975">
    <property type="term" value="P:carbohydrate metabolic process"/>
    <property type="evidence" value="ECO:0007669"/>
    <property type="project" value="InterPro"/>
</dbReference>
<dbReference type="VEuPathDB" id="FungiDB:SPRG_09798"/>
<evidence type="ECO:0000256" key="2">
    <source>
        <dbReference type="SAM" id="SignalP"/>
    </source>
</evidence>
<organism evidence="4 5">
    <name type="scientific">Saprolegnia parasitica (strain CBS 223.65)</name>
    <dbReference type="NCBI Taxonomy" id="695850"/>
    <lineage>
        <taxon>Eukaryota</taxon>
        <taxon>Sar</taxon>
        <taxon>Stramenopiles</taxon>
        <taxon>Oomycota</taxon>
        <taxon>Saprolegniomycetes</taxon>
        <taxon>Saprolegniales</taxon>
        <taxon>Saprolegniaceae</taxon>
        <taxon>Saprolegnia</taxon>
    </lineage>
</organism>
<dbReference type="Proteomes" id="UP000030745">
    <property type="component" value="Unassembled WGS sequence"/>
</dbReference>
<evidence type="ECO:0000256" key="1">
    <source>
        <dbReference type="ARBA" id="ARBA00022729"/>
    </source>
</evidence>
<protein>
    <recommendedName>
        <fullName evidence="3">CBM1 domain-containing protein</fullName>
    </recommendedName>
</protein>
<dbReference type="GeneID" id="24131948"/>
<feature type="chain" id="PRO_5001633980" description="CBM1 domain-containing protein" evidence="2">
    <location>
        <begin position="20"/>
        <end position="82"/>
    </location>
</feature>
<dbReference type="InterPro" id="IPR035971">
    <property type="entry name" value="CBD_sf"/>
</dbReference>
<dbReference type="GO" id="GO:0030248">
    <property type="term" value="F:cellulose binding"/>
    <property type="evidence" value="ECO:0007669"/>
    <property type="project" value="InterPro"/>
</dbReference>
<feature type="domain" description="CBM1" evidence="3">
    <location>
        <begin position="54"/>
        <end position="68"/>
    </location>
</feature>
<dbReference type="GO" id="GO:0005576">
    <property type="term" value="C:extracellular region"/>
    <property type="evidence" value="ECO:0007669"/>
    <property type="project" value="InterPro"/>
</dbReference>
<accession>A0A067C0T7</accession>
<feature type="signal peptide" evidence="2">
    <location>
        <begin position="1"/>
        <end position="19"/>
    </location>
</feature>
<evidence type="ECO:0000259" key="3">
    <source>
        <dbReference type="Pfam" id="PF00734"/>
    </source>
</evidence>